<dbReference type="Gene3D" id="3.30.450.40">
    <property type="match status" value="2"/>
</dbReference>
<accession>A0AAD0XCY3</accession>
<feature type="domain" description="EAL" evidence="1">
    <location>
        <begin position="537"/>
        <end position="789"/>
    </location>
</feature>
<dbReference type="SUPFAM" id="SSF55073">
    <property type="entry name" value="Nucleotide cyclase"/>
    <property type="match status" value="1"/>
</dbReference>
<dbReference type="InterPro" id="IPR029787">
    <property type="entry name" value="Nucleotide_cyclase"/>
</dbReference>
<dbReference type="RefSeq" id="WP_121637654.1">
    <property type="nucleotide sequence ID" value="NZ_CP033065.1"/>
</dbReference>
<evidence type="ECO:0000313" key="4">
    <source>
        <dbReference type="Proteomes" id="UP000279995"/>
    </source>
</evidence>
<evidence type="ECO:0000259" key="1">
    <source>
        <dbReference type="PROSITE" id="PS50883"/>
    </source>
</evidence>
<dbReference type="PROSITE" id="PS50883">
    <property type="entry name" value="EAL"/>
    <property type="match status" value="1"/>
</dbReference>
<dbReference type="SMART" id="SM00065">
    <property type="entry name" value="GAF"/>
    <property type="match status" value="2"/>
</dbReference>
<dbReference type="InterPro" id="IPR029016">
    <property type="entry name" value="GAF-like_dom_sf"/>
</dbReference>
<dbReference type="InterPro" id="IPR050706">
    <property type="entry name" value="Cyclic-di-GMP_PDE-like"/>
</dbReference>
<dbReference type="NCBIfam" id="TIGR00254">
    <property type="entry name" value="GGDEF"/>
    <property type="match status" value="1"/>
</dbReference>
<dbReference type="CDD" id="cd01949">
    <property type="entry name" value="GGDEF"/>
    <property type="match status" value="1"/>
</dbReference>
<dbReference type="InterPro" id="IPR000160">
    <property type="entry name" value="GGDEF_dom"/>
</dbReference>
<dbReference type="InterPro" id="IPR001633">
    <property type="entry name" value="EAL_dom"/>
</dbReference>
<reference evidence="3 4" key="1">
    <citation type="submission" date="2018-10" db="EMBL/GenBank/DDBJ databases">
        <title>Complete Genome Sequence and Transcriptomic Profiles of a Marine Bacterium, Pseudoalteromonas agarivorans Hao 2018.</title>
        <authorList>
            <person name="Hao L."/>
        </authorList>
    </citation>
    <scope>NUCLEOTIDE SEQUENCE [LARGE SCALE GENOMIC DNA]</scope>
    <source>
        <strain evidence="3 4">Hao 2018</strain>
    </source>
</reference>
<dbReference type="GO" id="GO:0071111">
    <property type="term" value="F:cyclic-guanylate-specific phosphodiesterase activity"/>
    <property type="evidence" value="ECO:0007669"/>
    <property type="project" value="InterPro"/>
</dbReference>
<feature type="domain" description="GGDEF" evidence="2">
    <location>
        <begin position="395"/>
        <end position="528"/>
    </location>
</feature>
<dbReference type="Proteomes" id="UP000279995">
    <property type="component" value="Chromosome I"/>
</dbReference>
<dbReference type="Pfam" id="PF01590">
    <property type="entry name" value="GAF"/>
    <property type="match status" value="1"/>
</dbReference>
<dbReference type="EMBL" id="CP033065">
    <property type="protein sequence ID" value="AYM86965.1"/>
    <property type="molecule type" value="Genomic_DNA"/>
</dbReference>
<dbReference type="PANTHER" id="PTHR33121:SF70">
    <property type="entry name" value="SIGNALING PROTEIN YKOW"/>
    <property type="match status" value="1"/>
</dbReference>
<dbReference type="Gene3D" id="3.30.70.270">
    <property type="match status" value="1"/>
</dbReference>
<name>A0AAD0XCY3_9GAMM</name>
<dbReference type="Pfam" id="PF00563">
    <property type="entry name" value="EAL"/>
    <property type="match status" value="1"/>
</dbReference>
<dbReference type="Pfam" id="PF13185">
    <property type="entry name" value="GAF_2"/>
    <property type="match status" value="1"/>
</dbReference>
<dbReference type="SMART" id="SM00052">
    <property type="entry name" value="EAL"/>
    <property type="match status" value="1"/>
</dbReference>
<dbReference type="InterPro" id="IPR035919">
    <property type="entry name" value="EAL_sf"/>
</dbReference>
<dbReference type="SUPFAM" id="SSF55781">
    <property type="entry name" value="GAF domain-like"/>
    <property type="match status" value="2"/>
</dbReference>
<evidence type="ECO:0000313" key="3">
    <source>
        <dbReference type="EMBL" id="AYM86965.1"/>
    </source>
</evidence>
<evidence type="ECO:0000259" key="2">
    <source>
        <dbReference type="PROSITE" id="PS50887"/>
    </source>
</evidence>
<dbReference type="SMART" id="SM00267">
    <property type="entry name" value="GGDEF"/>
    <property type="match status" value="1"/>
</dbReference>
<dbReference type="InterPro" id="IPR043128">
    <property type="entry name" value="Rev_trsase/Diguanyl_cyclase"/>
</dbReference>
<dbReference type="AlphaFoldDB" id="A0AAD0XCY3"/>
<dbReference type="InterPro" id="IPR003018">
    <property type="entry name" value="GAF"/>
</dbReference>
<dbReference type="Pfam" id="PF00990">
    <property type="entry name" value="GGDEF"/>
    <property type="match status" value="1"/>
</dbReference>
<organism evidence="3 4">
    <name type="scientific">Pseudoalteromonas agarivorans</name>
    <dbReference type="NCBI Taxonomy" id="176102"/>
    <lineage>
        <taxon>Bacteria</taxon>
        <taxon>Pseudomonadati</taxon>
        <taxon>Pseudomonadota</taxon>
        <taxon>Gammaproteobacteria</taxon>
        <taxon>Alteromonadales</taxon>
        <taxon>Pseudoalteromonadaceae</taxon>
        <taxon>Pseudoalteromonas</taxon>
    </lineage>
</organism>
<dbReference type="CDD" id="cd01948">
    <property type="entry name" value="EAL"/>
    <property type="match status" value="1"/>
</dbReference>
<dbReference type="SUPFAM" id="SSF141868">
    <property type="entry name" value="EAL domain-like"/>
    <property type="match status" value="1"/>
</dbReference>
<protein>
    <submittedName>
        <fullName evidence="3">GGDEF domain-containing protein</fullName>
    </submittedName>
</protein>
<sequence>MSNHIDTYKALEVKTEQLSIINQFSSSLLQLDTLEELFEYVTTQVVNRLGFVDCVIYLADETRLQLNQVASMGITHARGEYQAERKIIGFNEGITGYVARTGTAIIIGDVTQDPRYIADERPAQSELCVPLIYKDHVLGVIDCEHPIKNYFTNAHLEILTTVAHLLSAKLNQVNTVNSLKHTVKQLNDAQKLENSLLQIANLTYKASNLDTFFEALHSIINSLLPADNFFIALYDKQVDILDLVYIVEEGIQTHAHKKISKEQLKDTASYYLLKSDRVLLLNQNDYQQHINNGDFKLVGRLSESWLGVPFKANNRISGVIVVQSYDKKLHYNEHDSALLTYVSRQISMAIDRQLARQELEHKALHDELTGLANRSLLIERIKHAILRLSRVKKGTSHALLYLDFDRFKSINDSLGHEVGDHFLIKICELIKGTVRNTDTFARLGGDEFAIFMENITHRNQVSEALKRINTALAKPLNVDSHLLQASTSIGIAFSESSDDKAYLLLQQADAAMYEAKSSGRGQVKFFNNTMRKKLKTHADIENDLQHGIEHNEFELYFQPIFTIATSEVVGFEALVRWHHPKKGFVPPNEFIPIAETTGQIINLDLHLLDLAAQHIAHWHTLGHRFLKVTVNVSSRHFASLDFVAQVHALYNKYQLPLGSLCLEITESGLIANLDLATQIIEGLAPLKVKLCLDDFGTGYSALGYLHQLPIHILKIDKSFIDHLNKTNNPLVEAILSLAQSLNFEVVAEGIETQEQLNILQATQCNYGQGFLKSKPVTAQHAIKLIHKPL</sequence>
<proteinExistence type="predicted"/>
<dbReference type="Gene3D" id="3.20.20.450">
    <property type="entry name" value="EAL domain"/>
    <property type="match status" value="1"/>
</dbReference>
<dbReference type="PROSITE" id="PS50887">
    <property type="entry name" value="GGDEF"/>
    <property type="match status" value="1"/>
</dbReference>
<gene>
    <name evidence="3" type="ORF">D9T18_09740</name>
</gene>
<dbReference type="PANTHER" id="PTHR33121">
    <property type="entry name" value="CYCLIC DI-GMP PHOSPHODIESTERASE PDEF"/>
    <property type="match status" value="1"/>
</dbReference>